<dbReference type="InterPro" id="IPR040442">
    <property type="entry name" value="Pyrv_kinase-like_dom_sf"/>
</dbReference>
<comment type="subcellular location">
    <subcellularLocation>
        <location evidence="7">Cytoplasm</location>
    </subcellularLocation>
</comment>
<keyword evidence="7 10" id="KW-0479">Metal-binding</keyword>
<dbReference type="OrthoDB" id="9781789at2"/>
<reference evidence="11 12" key="1">
    <citation type="submission" date="2018-10" db="EMBL/GenBank/DDBJ databases">
        <title>Genomic Encyclopedia of Archaeal and Bacterial Type Strains, Phase II (KMG-II): from individual species to whole genera.</title>
        <authorList>
            <person name="Goeker M."/>
        </authorList>
    </citation>
    <scope>NUCLEOTIDE SEQUENCE [LARGE SCALE GENOMIC DNA]</scope>
    <source>
        <strain evidence="11 12">DSM 25217</strain>
    </source>
</reference>
<proteinExistence type="inferred from homology"/>
<keyword evidence="7" id="KW-0963">Cytoplasm</keyword>
<protein>
    <recommendedName>
        <fullName evidence="7">3-methyl-2-oxobutanoate hydroxymethyltransferase</fullName>
        <ecNumber evidence="7">2.1.2.11</ecNumber>
    </recommendedName>
    <alternativeName>
        <fullName evidence="7">Ketopantoate hydroxymethyltransferase</fullName>
        <shortName evidence="7">KPHMT</shortName>
    </alternativeName>
</protein>
<comment type="cofactor">
    <cofactor evidence="7 10">
        <name>Mg(2+)</name>
        <dbReference type="ChEBI" id="CHEBI:18420"/>
    </cofactor>
    <text evidence="7 10">Binds 1 Mg(2+) ion per subunit.</text>
</comment>
<dbReference type="FunCoup" id="A0A3M0CG98">
    <property type="interactions" value="457"/>
</dbReference>
<evidence type="ECO:0000256" key="4">
    <source>
        <dbReference type="ARBA" id="ARBA00022655"/>
    </source>
</evidence>
<dbReference type="HAMAP" id="MF_00156">
    <property type="entry name" value="PanB"/>
    <property type="match status" value="1"/>
</dbReference>
<dbReference type="NCBIfam" id="NF001452">
    <property type="entry name" value="PRK00311.1"/>
    <property type="match status" value="1"/>
</dbReference>
<feature type="binding site" evidence="7 10">
    <location>
        <position position="131"/>
    </location>
    <ligand>
        <name>Mg(2+)</name>
        <dbReference type="ChEBI" id="CHEBI:18420"/>
    </ligand>
</feature>
<evidence type="ECO:0000256" key="1">
    <source>
        <dbReference type="ARBA" id="ARBA00005033"/>
    </source>
</evidence>
<dbReference type="GO" id="GO:0008168">
    <property type="term" value="F:methyltransferase activity"/>
    <property type="evidence" value="ECO:0007669"/>
    <property type="project" value="UniProtKB-KW"/>
</dbReference>
<dbReference type="GO" id="GO:0003864">
    <property type="term" value="F:3-methyl-2-oxobutanoate hydroxymethyltransferase activity"/>
    <property type="evidence" value="ECO:0007669"/>
    <property type="project" value="UniProtKB-UniRule"/>
</dbReference>
<keyword evidence="11" id="KW-0489">Methyltransferase</keyword>
<dbReference type="UniPathway" id="UPA00028">
    <property type="reaction ID" value="UER00003"/>
</dbReference>
<dbReference type="Pfam" id="PF02548">
    <property type="entry name" value="Pantoate_transf"/>
    <property type="match status" value="1"/>
</dbReference>
<accession>A0A3M0CG98</accession>
<dbReference type="NCBIfam" id="TIGR00222">
    <property type="entry name" value="panB"/>
    <property type="match status" value="1"/>
</dbReference>
<feature type="binding site" evidence="7 9">
    <location>
        <begin position="60"/>
        <end position="61"/>
    </location>
    <ligand>
        <name>3-methyl-2-oxobutanoate</name>
        <dbReference type="ChEBI" id="CHEBI:11851"/>
    </ligand>
</feature>
<comment type="pathway">
    <text evidence="1 7">Cofactor biosynthesis; (R)-pantothenate biosynthesis; (R)-pantoate from 3-methyl-2-oxobutanoate: step 1/2.</text>
</comment>
<evidence type="ECO:0000313" key="12">
    <source>
        <dbReference type="Proteomes" id="UP000271227"/>
    </source>
</evidence>
<evidence type="ECO:0000256" key="7">
    <source>
        <dbReference type="HAMAP-Rule" id="MF_00156"/>
    </source>
</evidence>
<dbReference type="GO" id="GO:0032259">
    <property type="term" value="P:methylation"/>
    <property type="evidence" value="ECO:0007669"/>
    <property type="project" value="UniProtKB-KW"/>
</dbReference>
<feature type="binding site" evidence="7 9">
    <location>
        <position position="129"/>
    </location>
    <ligand>
        <name>3-methyl-2-oxobutanoate</name>
        <dbReference type="ChEBI" id="CHEBI:11851"/>
    </ligand>
</feature>
<keyword evidence="7 10" id="KW-0460">Magnesium</keyword>
<feature type="binding site" evidence="7 10">
    <location>
        <position position="99"/>
    </location>
    <ligand>
        <name>Mg(2+)</name>
        <dbReference type="ChEBI" id="CHEBI:18420"/>
    </ligand>
</feature>
<dbReference type="InParanoid" id="A0A3M0CG98"/>
<dbReference type="Gene3D" id="3.20.20.60">
    <property type="entry name" value="Phosphoenolpyruvate-binding domains"/>
    <property type="match status" value="1"/>
</dbReference>
<feature type="binding site" evidence="7 9">
    <location>
        <position position="99"/>
    </location>
    <ligand>
        <name>3-methyl-2-oxobutanoate</name>
        <dbReference type="ChEBI" id="CHEBI:11851"/>
    </ligand>
</feature>
<evidence type="ECO:0000256" key="3">
    <source>
        <dbReference type="ARBA" id="ARBA00011424"/>
    </source>
</evidence>
<dbReference type="EC" id="2.1.2.11" evidence="7"/>
<dbReference type="GO" id="GO:0005737">
    <property type="term" value="C:cytoplasm"/>
    <property type="evidence" value="ECO:0007669"/>
    <property type="project" value="UniProtKB-SubCell"/>
</dbReference>
<dbReference type="EMBL" id="REFR01000010">
    <property type="protein sequence ID" value="RMB08628.1"/>
    <property type="molecule type" value="Genomic_DNA"/>
</dbReference>
<dbReference type="GO" id="GO:0015940">
    <property type="term" value="P:pantothenate biosynthetic process"/>
    <property type="evidence" value="ECO:0007669"/>
    <property type="project" value="UniProtKB-UniRule"/>
</dbReference>
<evidence type="ECO:0000313" key="11">
    <source>
        <dbReference type="EMBL" id="RMB08628.1"/>
    </source>
</evidence>
<evidence type="ECO:0000256" key="6">
    <source>
        <dbReference type="ARBA" id="ARBA00056497"/>
    </source>
</evidence>
<dbReference type="PANTHER" id="PTHR20881">
    <property type="entry name" value="3-METHYL-2-OXOBUTANOATE HYDROXYMETHYLTRANSFERASE"/>
    <property type="match status" value="1"/>
</dbReference>
<feature type="binding site" evidence="7 10">
    <location>
        <position position="60"/>
    </location>
    <ligand>
        <name>Mg(2+)</name>
        <dbReference type="ChEBI" id="CHEBI:18420"/>
    </ligand>
</feature>
<keyword evidence="4 7" id="KW-0566">Pantothenate biosynthesis</keyword>
<keyword evidence="5 7" id="KW-0808">Transferase</keyword>
<comment type="function">
    <text evidence="6 7">Catalyzes the reversible reaction in which hydroxymethyl group from 5,10-methylenetetrahydrofolate is transferred onto alpha-ketoisovalerate to form ketopantoate.</text>
</comment>
<name>A0A3M0CG98_9PROT</name>
<keyword evidence="12" id="KW-1185">Reference proteome</keyword>
<comment type="catalytic activity">
    <reaction evidence="7">
        <text>(6R)-5,10-methylene-5,6,7,8-tetrahydrofolate + 3-methyl-2-oxobutanoate + H2O = 2-dehydropantoate + (6S)-5,6,7,8-tetrahydrofolate</text>
        <dbReference type="Rhea" id="RHEA:11824"/>
        <dbReference type="ChEBI" id="CHEBI:11561"/>
        <dbReference type="ChEBI" id="CHEBI:11851"/>
        <dbReference type="ChEBI" id="CHEBI:15377"/>
        <dbReference type="ChEBI" id="CHEBI:15636"/>
        <dbReference type="ChEBI" id="CHEBI:57453"/>
        <dbReference type="EC" id="2.1.2.11"/>
    </reaction>
</comment>
<dbReference type="PANTHER" id="PTHR20881:SF0">
    <property type="entry name" value="3-METHYL-2-OXOBUTANOATE HYDROXYMETHYLTRANSFERASE"/>
    <property type="match status" value="1"/>
</dbReference>
<dbReference type="RefSeq" id="WP_121937974.1">
    <property type="nucleotide sequence ID" value="NZ_REFR01000010.1"/>
</dbReference>
<evidence type="ECO:0000256" key="9">
    <source>
        <dbReference type="PIRSR" id="PIRSR000388-2"/>
    </source>
</evidence>
<dbReference type="Proteomes" id="UP000271227">
    <property type="component" value="Unassembled WGS sequence"/>
</dbReference>
<gene>
    <name evidence="7" type="primary">panB</name>
    <name evidence="11" type="ORF">BXY39_1263</name>
</gene>
<sequence length="286" mass="30244">MSTTSTTDKSIAVDARPRRKATAKAINARKGGDPIVCLTAYITPMAARLDEHCDLILVGDSVGMVLYGMDSTVGVSLDMMIAHGRAVTRGAKKALVVIDMPFGTYEESREQAFRNAARVLSETGAGAVKLEGGAEMADTVAFLVKRGIPVLGHVGLMPQSINSYGGYGAHGRTQEEWGPIISDAKAIAEAGAFAIVLEGVAEPLAVKVTGDVPCPIIGIGASNRCDGQILVTEDMLGLFAINPKFVKRYAEIGGDIAAAIETYADEVRTRTFPAEEHTYKMKVVKA</sequence>
<evidence type="ECO:0000256" key="8">
    <source>
        <dbReference type="PIRSR" id="PIRSR000388-1"/>
    </source>
</evidence>
<dbReference type="InterPro" id="IPR003700">
    <property type="entry name" value="Pantoate_hydroxy_MeTrfase"/>
</dbReference>
<dbReference type="CDD" id="cd06557">
    <property type="entry name" value="KPHMT-like"/>
    <property type="match status" value="1"/>
</dbReference>
<dbReference type="AlphaFoldDB" id="A0A3M0CG98"/>
<dbReference type="PIRSF" id="PIRSF000388">
    <property type="entry name" value="Pantoate_hydroxy_MeTrfase"/>
    <property type="match status" value="1"/>
</dbReference>
<comment type="caution">
    <text evidence="11">The sequence shown here is derived from an EMBL/GenBank/DDBJ whole genome shotgun (WGS) entry which is preliminary data.</text>
</comment>
<feature type="active site" description="Proton acceptor" evidence="7 8">
    <location>
        <position position="198"/>
    </location>
</feature>
<evidence type="ECO:0000256" key="2">
    <source>
        <dbReference type="ARBA" id="ARBA00008676"/>
    </source>
</evidence>
<evidence type="ECO:0000256" key="10">
    <source>
        <dbReference type="PIRSR" id="PIRSR000388-3"/>
    </source>
</evidence>
<dbReference type="FunFam" id="3.20.20.60:FF:000003">
    <property type="entry name" value="3-methyl-2-oxobutanoate hydroxymethyltransferase"/>
    <property type="match status" value="1"/>
</dbReference>
<dbReference type="InterPro" id="IPR015813">
    <property type="entry name" value="Pyrv/PenolPyrv_kinase-like_dom"/>
</dbReference>
<evidence type="ECO:0000256" key="5">
    <source>
        <dbReference type="ARBA" id="ARBA00022679"/>
    </source>
</evidence>
<comment type="similarity">
    <text evidence="2 7">Belongs to the PanB family.</text>
</comment>
<comment type="subunit">
    <text evidence="3 7">Homodecamer; pentamer of dimers.</text>
</comment>
<dbReference type="SUPFAM" id="SSF51621">
    <property type="entry name" value="Phosphoenolpyruvate/pyruvate domain"/>
    <property type="match status" value="1"/>
</dbReference>
<organism evidence="11 12">
    <name type="scientific">Eilatimonas milleporae</name>
    <dbReference type="NCBI Taxonomy" id="911205"/>
    <lineage>
        <taxon>Bacteria</taxon>
        <taxon>Pseudomonadati</taxon>
        <taxon>Pseudomonadota</taxon>
        <taxon>Alphaproteobacteria</taxon>
        <taxon>Kordiimonadales</taxon>
        <taxon>Kordiimonadaceae</taxon>
        <taxon>Eilatimonas</taxon>
    </lineage>
</organism>
<dbReference type="GO" id="GO:0000287">
    <property type="term" value="F:magnesium ion binding"/>
    <property type="evidence" value="ECO:0007669"/>
    <property type="project" value="TreeGrafter"/>
</dbReference>